<accession>A0A139N342</accession>
<dbReference type="InterPro" id="IPR009057">
    <property type="entry name" value="Homeodomain-like_sf"/>
</dbReference>
<organism evidence="6 7">
    <name type="scientific">Streptococcus gordonii</name>
    <dbReference type="NCBI Taxonomy" id="1302"/>
    <lineage>
        <taxon>Bacteria</taxon>
        <taxon>Bacillati</taxon>
        <taxon>Bacillota</taxon>
        <taxon>Bacilli</taxon>
        <taxon>Lactobacillales</taxon>
        <taxon>Streptococcaceae</taxon>
        <taxon>Streptococcus</taxon>
    </lineage>
</organism>
<dbReference type="PROSITE" id="PS51464">
    <property type="entry name" value="SIS"/>
    <property type="match status" value="1"/>
</dbReference>
<dbReference type="Gene3D" id="1.10.10.10">
    <property type="entry name" value="Winged helix-like DNA-binding domain superfamily/Winged helix DNA-binding domain"/>
    <property type="match status" value="1"/>
</dbReference>
<gene>
    <name evidence="6" type="ORF">SGODD07_01528</name>
</gene>
<dbReference type="PANTHER" id="PTHR30514">
    <property type="entry name" value="GLUCOKINASE"/>
    <property type="match status" value="1"/>
</dbReference>
<protein>
    <submittedName>
        <fullName evidence="6">Sialic acid utilization regulator, RpiR family</fullName>
    </submittedName>
</protein>
<proteinExistence type="predicted"/>
<dbReference type="PATRIC" id="fig|1302.21.peg.1705"/>
<dbReference type="InterPro" id="IPR035472">
    <property type="entry name" value="RpiR-like_SIS"/>
</dbReference>
<dbReference type="InterPro" id="IPR001347">
    <property type="entry name" value="SIS_dom"/>
</dbReference>
<dbReference type="SUPFAM" id="SSF53697">
    <property type="entry name" value="SIS domain"/>
    <property type="match status" value="1"/>
</dbReference>
<sequence length="228" mass="25766">MKEGDYDAEEDWQQMSGQALFDLIFTPGSLTHLEKKIADYFLSAEALTADLSAQVVSQKLYVSVPSLTRFAKKCGFSGYRQFIFEFHESSSESKNVSWDLTRNVLSDYGELLNKTFSLIDEEQFLRVGDMLNNASRVYIYGQGSSGLVAREMDFRFLRLGMICKAITNDHMIQRDRVMLNPDCLVIGISISGETKIITQAILSAKKVRSKTVLVTSNNSDDLRQHCDE</sequence>
<evidence type="ECO:0000313" key="7">
    <source>
        <dbReference type="Proteomes" id="UP000070096"/>
    </source>
</evidence>
<evidence type="ECO:0000256" key="3">
    <source>
        <dbReference type="ARBA" id="ARBA00023163"/>
    </source>
</evidence>
<feature type="domain" description="SIS" evidence="5">
    <location>
        <begin position="127"/>
        <end position="228"/>
    </location>
</feature>
<dbReference type="GO" id="GO:0097367">
    <property type="term" value="F:carbohydrate derivative binding"/>
    <property type="evidence" value="ECO:0007669"/>
    <property type="project" value="InterPro"/>
</dbReference>
<evidence type="ECO:0000259" key="5">
    <source>
        <dbReference type="PROSITE" id="PS51464"/>
    </source>
</evidence>
<dbReference type="EMBL" id="LQRC01000217">
    <property type="protein sequence ID" value="KXT70363.1"/>
    <property type="molecule type" value="Genomic_DNA"/>
</dbReference>
<comment type="caution">
    <text evidence="6">The sequence shown here is derived from an EMBL/GenBank/DDBJ whole genome shotgun (WGS) entry which is preliminary data.</text>
</comment>
<keyword evidence="1" id="KW-0805">Transcription regulation</keyword>
<dbReference type="InterPro" id="IPR000281">
    <property type="entry name" value="HTH_RpiR"/>
</dbReference>
<dbReference type="PROSITE" id="PS51071">
    <property type="entry name" value="HTH_RPIR"/>
    <property type="match status" value="1"/>
</dbReference>
<keyword evidence="3" id="KW-0804">Transcription</keyword>
<dbReference type="GO" id="GO:1901135">
    <property type="term" value="P:carbohydrate derivative metabolic process"/>
    <property type="evidence" value="ECO:0007669"/>
    <property type="project" value="InterPro"/>
</dbReference>
<dbReference type="InterPro" id="IPR046348">
    <property type="entry name" value="SIS_dom_sf"/>
</dbReference>
<dbReference type="InterPro" id="IPR047640">
    <property type="entry name" value="RpiR-like"/>
</dbReference>
<dbReference type="AlphaFoldDB" id="A0A139N342"/>
<reference evidence="6 7" key="1">
    <citation type="submission" date="2016-01" db="EMBL/GenBank/DDBJ databases">
        <title>Highly variable Streptococcus oralis are common among viridans streptococci isolated from primates.</title>
        <authorList>
            <person name="Denapaite D."/>
            <person name="Rieger M."/>
            <person name="Koendgen S."/>
            <person name="Brueckner R."/>
            <person name="Ochigava I."/>
            <person name="Kappeler P."/>
            <person name="Maetz-Rensing K."/>
            <person name="Leendertz F."/>
            <person name="Hakenbeck R."/>
        </authorList>
    </citation>
    <scope>NUCLEOTIDE SEQUENCE [LARGE SCALE GENOMIC DNA]</scope>
    <source>
        <strain evidence="6 7">DD07</strain>
    </source>
</reference>
<name>A0A139N342_STRGN</name>
<dbReference type="InterPro" id="IPR036388">
    <property type="entry name" value="WH-like_DNA-bd_sf"/>
</dbReference>
<dbReference type="Pfam" id="PF01418">
    <property type="entry name" value="HTH_6"/>
    <property type="match status" value="1"/>
</dbReference>
<dbReference type="SUPFAM" id="SSF46689">
    <property type="entry name" value="Homeodomain-like"/>
    <property type="match status" value="1"/>
</dbReference>
<evidence type="ECO:0000259" key="4">
    <source>
        <dbReference type="PROSITE" id="PS51071"/>
    </source>
</evidence>
<dbReference type="GO" id="GO:0003700">
    <property type="term" value="F:DNA-binding transcription factor activity"/>
    <property type="evidence" value="ECO:0007669"/>
    <property type="project" value="InterPro"/>
</dbReference>
<evidence type="ECO:0000256" key="2">
    <source>
        <dbReference type="ARBA" id="ARBA00023125"/>
    </source>
</evidence>
<dbReference type="GO" id="GO:0003677">
    <property type="term" value="F:DNA binding"/>
    <property type="evidence" value="ECO:0007669"/>
    <property type="project" value="UniProtKB-KW"/>
</dbReference>
<dbReference type="Pfam" id="PF01380">
    <property type="entry name" value="SIS"/>
    <property type="match status" value="1"/>
</dbReference>
<dbReference type="PANTHER" id="PTHR30514:SF21">
    <property type="entry name" value="RPIR-FAMILY TRANSCRIPTIONAL REGULATOR"/>
    <property type="match status" value="1"/>
</dbReference>
<feature type="domain" description="HTH rpiR-type" evidence="4">
    <location>
        <begin position="17"/>
        <end position="93"/>
    </location>
</feature>
<dbReference type="Gene3D" id="3.40.50.10490">
    <property type="entry name" value="Glucose-6-phosphate isomerase like protein, domain 1"/>
    <property type="match status" value="1"/>
</dbReference>
<evidence type="ECO:0000313" key="6">
    <source>
        <dbReference type="EMBL" id="KXT70363.1"/>
    </source>
</evidence>
<evidence type="ECO:0000256" key="1">
    <source>
        <dbReference type="ARBA" id="ARBA00023015"/>
    </source>
</evidence>
<dbReference type="CDD" id="cd05013">
    <property type="entry name" value="SIS_RpiR"/>
    <property type="match status" value="1"/>
</dbReference>
<keyword evidence="2" id="KW-0238">DNA-binding</keyword>
<dbReference type="Proteomes" id="UP000070096">
    <property type="component" value="Unassembled WGS sequence"/>
</dbReference>